<reference evidence="3" key="1">
    <citation type="journal article" date="2019" name="Int. J. Syst. Evol. Microbiol.">
        <title>The Global Catalogue of Microorganisms (GCM) 10K type strain sequencing project: providing services to taxonomists for standard genome sequencing and annotation.</title>
        <authorList>
            <consortium name="The Broad Institute Genomics Platform"/>
            <consortium name="The Broad Institute Genome Sequencing Center for Infectious Disease"/>
            <person name="Wu L."/>
            <person name="Ma J."/>
        </authorList>
    </citation>
    <scope>NUCLEOTIDE SEQUENCE [LARGE SCALE GENOMIC DNA]</scope>
    <source>
        <strain evidence="3">JCM 16546</strain>
    </source>
</reference>
<protein>
    <submittedName>
        <fullName evidence="2">Uncharacterized protein</fullName>
    </submittedName>
</protein>
<keyword evidence="3" id="KW-1185">Reference proteome</keyword>
<proteinExistence type="predicted"/>
<evidence type="ECO:0000313" key="3">
    <source>
        <dbReference type="Proteomes" id="UP001410795"/>
    </source>
</evidence>
<evidence type="ECO:0000256" key="1">
    <source>
        <dbReference type="SAM" id="MobiDB-lite"/>
    </source>
</evidence>
<feature type="region of interest" description="Disordered" evidence="1">
    <location>
        <begin position="112"/>
        <end position="156"/>
    </location>
</feature>
<dbReference type="EMBL" id="BAAAYV010000025">
    <property type="protein sequence ID" value="GAA3667357.1"/>
    <property type="molecule type" value="Genomic_DNA"/>
</dbReference>
<dbReference type="RefSeq" id="WP_221858358.1">
    <property type="nucleotide sequence ID" value="NZ_BAAAYV010000025.1"/>
</dbReference>
<sequence>MEDTTQNTGTPQTPDNVALAGRPLRTWLRTAGALISRERAIGRSDVRDRIAAAVPADDLETTVRTLEAIARELGSDADIEALRRGPGKHRHGFGPRREHGFGHPGHGFPLGGPDGFGPHGHDHDRHRHGGRGERGACEHDHGDRGRGFGPHGRRWA</sequence>
<gene>
    <name evidence="2" type="ORF">GCM10022202_31740</name>
</gene>
<name>A0ABP7BT56_9MICO</name>
<comment type="caution">
    <text evidence="2">The sequence shown here is derived from an EMBL/GenBank/DDBJ whole genome shotgun (WGS) entry which is preliminary data.</text>
</comment>
<evidence type="ECO:0000313" key="2">
    <source>
        <dbReference type="EMBL" id="GAA3667357.1"/>
    </source>
</evidence>
<accession>A0ABP7BT56</accession>
<organism evidence="2 3">
    <name type="scientific">Microbacterium marinilacus</name>
    <dbReference type="NCBI Taxonomy" id="415209"/>
    <lineage>
        <taxon>Bacteria</taxon>
        <taxon>Bacillati</taxon>
        <taxon>Actinomycetota</taxon>
        <taxon>Actinomycetes</taxon>
        <taxon>Micrococcales</taxon>
        <taxon>Microbacteriaceae</taxon>
        <taxon>Microbacterium</taxon>
    </lineage>
</organism>
<dbReference type="Proteomes" id="UP001410795">
    <property type="component" value="Unassembled WGS sequence"/>
</dbReference>
<feature type="compositionally biased region" description="Basic and acidic residues" evidence="1">
    <location>
        <begin position="130"/>
        <end position="146"/>
    </location>
</feature>